<comment type="similarity">
    <text evidence="2">Belongs to the AB hydrolase superfamily. Lipase family.</text>
</comment>
<accession>A0ABR2NDY1</accession>
<dbReference type="InterPro" id="IPR002921">
    <property type="entry name" value="Fungal_lipase-type"/>
</dbReference>
<dbReference type="CDD" id="cd00519">
    <property type="entry name" value="Lipase_3"/>
    <property type="match status" value="1"/>
</dbReference>
<evidence type="ECO:0000256" key="5">
    <source>
        <dbReference type="ARBA" id="ARBA00022801"/>
    </source>
</evidence>
<feature type="domain" description="Fungal lipase-type" evidence="9">
    <location>
        <begin position="155"/>
        <end position="216"/>
    </location>
</feature>
<dbReference type="Proteomes" id="UP001396334">
    <property type="component" value="Unassembled WGS sequence"/>
</dbReference>
<evidence type="ECO:0000256" key="6">
    <source>
        <dbReference type="ARBA" id="ARBA00022946"/>
    </source>
</evidence>
<comment type="caution">
    <text evidence="10">The sequence shown here is derived from an EMBL/GenBank/DDBJ whole genome shotgun (WGS) entry which is preliminary data.</text>
</comment>
<evidence type="ECO:0000256" key="2">
    <source>
        <dbReference type="ARBA" id="ARBA00010701"/>
    </source>
</evidence>
<evidence type="ECO:0000313" key="11">
    <source>
        <dbReference type="Proteomes" id="UP001396334"/>
    </source>
</evidence>
<dbReference type="EMBL" id="JBBPBN010000171">
    <property type="protein sequence ID" value="KAK8974339.1"/>
    <property type="molecule type" value="Genomic_DNA"/>
</dbReference>
<keyword evidence="6" id="KW-0809">Transit peptide</keyword>
<dbReference type="SUPFAM" id="SSF53474">
    <property type="entry name" value="alpha/beta-Hydrolases"/>
    <property type="match status" value="1"/>
</dbReference>
<protein>
    <recommendedName>
        <fullName evidence="9">Fungal lipase-type domain-containing protein</fullName>
    </recommendedName>
</protein>
<evidence type="ECO:0000256" key="4">
    <source>
        <dbReference type="ARBA" id="ARBA00022640"/>
    </source>
</evidence>
<organism evidence="10 11">
    <name type="scientific">Hibiscus sabdariffa</name>
    <name type="common">roselle</name>
    <dbReference type="NCBI Taxonomy" id="183260"/>
    <lineage>
        <taxon>Eukaryota</taxon>
        <taxon>Viridiplantae</taxon>
        <taxon>Streptophyta</taxon>
        <taxon>Embryophyta</taxon>
        <taxon>Tracheophyta</taxon>
        <taxon>Spermatophyta</taxon>
        <taxon>Magnoliopsida</taxon>
        <taxon>eudicotyledons</taxon>
        <taxon>Gunneridae</taxon>
        <taxon>Pentapetalae</taxon>
        <taxon>rosids</taxon>
        <taxon>malvids</taxon>
        <taxon>Malvales</taxon>
        <taxon>Malvaceae</taxon>
        <taxon>Malvoideae</taxon>
        <taxon>Hibiscus</taxon>
    </lineage>
</organism>
<keyword evidence="8" id="KW-0443">Lipid metabolism</keyword>
<keyword evidence="5" id="KW-0378">Hydrolase</keyword>
<name>A0ABR2NDY1_9ROSI</name>
<keyword evidence="3" id="KW-0150">Chloroplast</keyword>
<evidence type="ECO:0000256" key="8">
    <source>
        <dbReference type="ARBA" id="ARBA00023098"/>
    </source>
</evidence>
<dbReference type="PANTHER" id="PTHR31403:SF8">
    <property type="entry name" value="PHOSPHOLIPASE A(1) DAD1, CHLOROPLASTIC-LIKE"/>
    <property type="match status" value="1"/>
</dbReference>
<evidence type="ECO:0000256" key="7">
    <source>
        <dbReference type="ARBA" id="ARBA00022963"/>
    </source>
</evidence>
<evidence type="ECO:0000259" key="9">
    <source>
        <dbReference type="Pfam" id="PF01764"/>
    </source>
</evidence>
<reference evidence="10 11" key="1">
    <citation type="journal article" date="2024" name="G3 (Bethesda)">
        <title>Genome assembly of Hibiscus sabdariffa L. provides insights into metabolisms of medicinal natural products.</title>
        <authorList>
            <person name="Kim T."/>
        </authorList>
    </citation>
    <scope>NUCLEOTIDE SEQUENCE [LARGE SCALE GENOMIC DNA]</scope>
    <source>
        <strain evidence="10">TK-2024</strain>
        <tissue evidence="10">Old leaves</tissue>
    </source>
</reference>
<evidence type="ECO:0000313" key="10">
    <source>
        <dbReference type="EMBL" id="KAK8974339.1"/>
    </source>
</evidence>
<keyword evidence="11" id="KW-1185">Reference proteome</keyword>
<evidence type="ECO:0000256" key="1">
    <source>
        <dbReference type="ARBA" id="ARBA00004229"/>
    </source>
</evidence>
<keyword evidence="4" id="KW-0934">Plastid</keyword>
<dbReference type="Pfam" id="PF01764">
    <property type="entry name" value="Lipase_3"/>
    <property type="match status" value="1"/>
</dbReference>
<comment type="subcellular location">
    <subcellularLocation>
        <location evidence="1">Plastid</location>
        <location evidence="1">Chloroplast</location>
    </subcellularLocation>
</comment>
<dbReference type="PANTHER" id="PTHR31403">
    <property type="entry name" value="PHOSPHOLIPASE A1-IBETA2, CHLOROPLASTIC"/>
    <property type="match status" value="1"/>
</dbReference>
<keyword evidence="7" id="KW-0442">Lipid degradation</keyword>
<dbReference type="Gene3D" id="3.40.50.1820">
    <property type="entry name" value="alpha/beta hydrolase"/>
    <property type="match status" value="1"/>
</dbReference>
<gene>
    <name evidence="10" type="ORF">V6N11_034703</name>
</gene>
<proteinExistence type="inferred from homology"/>
<dbReference type="InterPro" id="IPR029058">
    <property type="entry name" value="AB_hydrolase_fold"/>
</dbReference>
<evidence type="ECO:0000256" key="3">
    <source>
        <dbReference type="ARBA" id="ARBA00022528"/>
    </source>
</evidence>
<sequence length="238" mass="26070">MIMRVAAIVKPCPSPYCVSINPLKLNATEFSWTPLKHSANLAKKWMEYQGINNWQGLLDPLDDILRSEIGGSGCFDFDPSPPTYATSKLSKNSILTRSCIGDTGQGRDGKAIATCLEWLDNLRATLTCLSNDVAKVESGFLSLYTSAVLACSTCLGAALTTLAAYDIKSTFDNAPMVTVIYFGGPRVGNQSFRCQLKKNRIKILRIANSDDVITKVIDSNEEEAGLKSAWFMHKWAKS</sequence>